<dbReference type="PROSITE" id="PS51257">
    <property type="entry name" value="PROKAR_LIPOPROTEIN"/>
    <property type="match status" value="1"/>
</dbReference>
<keyword evidence="4" id="KW-1185">Reference proteome</keyword>
<dbReference type="RefSeq" id="WP_311702323.1">
    <property type="nucleotide sequence ID" value="NZ_JAVREL010000001.1"/>
</dbReference>
<organism evidence="3 4">
    <name type="scientific">Streptomyces litchfieldiae</name>
    <dbReference type="NCBI Taxonomy" id="3075543"/>
    <lineage>
        <taxon>Bacteria</taxon>
        <taxon>Bacillati</taxon>
        <taxon>Actinomycetota</taxon>
        <taxon>Actinomycetes</taxon>
        <taxon>Kitasatosporales</taxon>
        <taxon>Streptomycetaceae</taxon>
        <taxon>Streptomyces</taxon>
    </lineage>
</organism>
<evidence type="ECO:0000313" key="4">
    <source>
        <dbReference type="Proteomes" id="UP001183246"/>
    </source>
</evidence>
<gene>
    <name evidence="3" type="ORF">RM590_00855</name>
</gene>
<comment type="caution">
    <text evidence="3">The sequence shown here is derived from an EMBL/GenBank/DDBJ whole genome shotgun (WGS) entry which is preliminary data.</text>
</comment>
<proteinExistence type="predicted"/>
<evidence type="ECO:0000313" key="3">
    <source>
        <dbReference type="EMBL" id="MDT0341214.1"/>
    </source>
</evidence>
<feature type="region of interest" description="Disordered" evidence="1">
    <location>
        <begin position="29"/>
        <end position="59"/>
    </location>
</feature>
<accession>A0ABU2MKM8</accession>
<sequence length="259" mass="28376">MSVPTRNKIRRLIALAALALLAPAAAGCGERQDEERGGPAARADPTTGSPGRGGAVDPEDFVDRIDNPFFPLEPGTRFRYEGATEEGDEVVEIEVTDEKKKILGVPTTVVHETVTRSGDLVEETRDWYAQDRAGNVWYFGEDTKEMKNGEVVSTEGSWRAGQDGAEPGIVMKARPQVGDKYAQENAPDVAEDRAEVLALDEKVKVPYGSFDDVLQTEDTNQLETDVVEHKFYGKGVGLLLERETEGGDDRLALTEVRRP</sequence>
<reference evidence="4" key="1">
    <citation type="submission" date="2023-07" db="EMBL/GenBank/DDBJ databases">
        <title>30 novel species of actinomycetes from the DSMZ collection.</title>
        <authorList>
            <person name="Nouioui I."/>
        </authorList>
    </citation>
    <scope>NUCLEOTIDE SEQUENCE [LARGE SCALE GENOMIC DNA]</scope>
    <source>
        <strain evidence="4">DSM 44938</strain>
    </source>
</reference>
<evidence type="ECO:0000256" key="1">
    <source>
        <dbReference type="SAM" id="MobiDB-lite"/>
    </source>
</evidence>
<dbReference type="EMBL" id="JAVREL010000001">
    <property type="protein sequence ID" value="MDT0341214.1"/>
    <property type="molecule type" value="Genomic_DNA"/>
</dbReference>
<evidence type="ECO:0000256" key="2">
    <source>
        <dbReference type="SAM" id="SignalP"/>
    </source>
</evidence>
<evidence type="ECO:0008006" key="5">
    <source>
        <dbReference type="Google" id="ProtNLM"/>
    </source>
</evidence>
<feature type="chain" id="PRO_5045096029" description="Lipoprotein" evidence="2">
    <location>
        <begin position="27"/>
        <end position="259"/>
    </location>
</feature>
<keyword evidence="2" id="KW-0732">Signal</keyword>
<protein>
    <recommendedName>
        <fullName evidence="5">Lipoprotein</fullName>
    </recommendedName>
</protein>
<feature type="signal peptide" evidence="2">
    <location>
        <begin position="1"/>
        <end position="26"/>
    </location>
</feature>
<dbReference type="Proteomes" id="UP001183246">
    <property type="component" value="Unassembled WGS sequence"/>
</dbReference>
<name>A0ABU2MKM8_9ACTN</name>